<sequence>MIKRKDSILLFDYPLFTIVNLETPSEANLDLPSDACVAYIIEGDEQVFSESENIIAKTNHTIVSLCGLTLGGMLSNQPNGSINSIVVHFNRQVLNKVFKGEKPELWEELEKPVTHFVVQSAASEMVKYYFDTIIKFFENKEAITESILKIKLKEIILFLLQTDNSDYVRNIIKSLFSERKFSFQELVEAHIENTDSVENLAIATNCSISTFKRKFKDIFNTTPAKYRLELKLSQVAELLKTSDDSISNIGYTCGFESPEHLSRAFKKQYGISPSQYRLNFLVK</sequence>
<dbReference type="PANTHER" id="PTHR43280">
    <property type="entry name" value="ARAC-FAMILY TRANSCRIPTIONAL REGULATOR"/>
    <property type="match status" value="1"/>
</dbReference>
<evidence type="ECO:0000313" key="6">
    <source>
        <dbReference type="Proteomes" id="UP001300692"/>
    </source>
</evidence>
<dbReference type="InterPro" id="IPR018060">
    <property type="entry name" value="HTH_AraC"/>
</dbReference>
<dbReference type="PROSITE" id="PS00041">
    <property type="entry name" value="HTH_ARAC_FAMILY_1"/>
    <property type="match status" value="1"/>
</dbReference>
<protein>
    <submittedName>
        <fullName evidence="5">AraC family transcriptional regulator</fullName>
    </submittedName>
</protein>
<evidence type="ECO:0000256" key="1">
    <source>
        <dbReference type="ARBA" id="ARBA00023015"/>
    </source>
</evidence>
<dbReference type="Proteomes" id="UP001300692">
    <property type="component" value="Unassembled WGS sequence"/>
</dbReference>
<organism evidence="5 6">
    <name type="scientific">Reichenbachiella ulvae</name>
    <dbReference type="NCBI Taxonomy" id="2980104"/>
    <lineage>
        <taxon>Bacteria</taxon>
        <taxon>Pseudomonadati</taxon>
        <taxon>Bacteroidota</taxon>
        <taxon>Cytophagia</taxon>
        <taxon>Cytophagales</taxon>
        <taxon>Reichenbachiellaceae</taxon>
        <taxon>Reichenbachiella</taxon>
    </lineage>
</organism>
<proteinExistence type="predicted"/>
<dbReference type="InterPro" id="IPR020449">
    <property type="entry name" value="Tscrpt_reg_AraC-type_HTH"/>
</dbReference>
<dbReference type="PRINTS" id="PR00032">
    <property type="entry name" value="HTHARAC"/>
</dbReference>
<dbReference type="RefSeq" id="WP_264137805.1">
    <property type="nucleotide sequence ID" value="NZ_JAOYOD010000001.1"/>
</dbReference>
<dbReference type="SMART" id="SM00342">
    <property type="entry name" value="HTH_ARAC"/>
    <property type="match status" value="1"/>
</dbReference>
<keyword evidence="1" id="KW-0805">Transcription regulation</keyword>
<feature type="domain" description="HTH araC/xylS-type" evidence="4">
    <location>
        <begin position="181"/>
        <end position="279"/>
    </location>
</feature>
<evidence type="ECO:0000256" key="2">
    <source>
        <dbReference type="ARBA" id="ARBA00023125"/>
    </source>
</evidence>
<evidence type="ECO:0000259" key="4">
    <source>
        <dbReference type="PROSITE" id="PS01124"/>
    </source>
</evidence>
<dbReference type="InterPro" id="IPR054015">
    <property type="entry name" value="ExsA-like_N"/>
</dbReference>
<dbReference type="Gene3D" id="1.10.10.60">
    <property type="entry name" value="Homeodomain-like"/>
    <property type="match status" value="2"/>
</dbReference>
<dbReference type="Pfam" id="PF12833">
    <property type="entry name" value="HTH_18"/>
    <property type="match status" value="1"/>
</dbReference>
<keyword evidence="6" id="KW-1185">Reference proteome</keyword>
<dbReference type="InterPro" id="IPR009057">
    <property type="entry name" value="Homeodomain-like_sf"/>
</dbReference>
<accession>A0ABT3CTE4</accession>
<evidence type="ECO:0000256" key="3">
    <source>
        <dbReference type="ARBA" id="ARBA00023163"/>
    </source>
</evidence>
<dbReference type="EMBL" id="JAOYOD010000001">
    <property type="protein sequence ID" value="MCV9386976.1"/>
    <property type="molecule type" value="Genomic_DNA"/>
</dbReference>
<dbReference type="PANTHER" id="PTHR43280:SF28">
    <property type="entry name" value="HTH-TYPE TRANSCRIPTIONAL ACTIVATOR RHAS"/>
    <property type="match status" value="1"/>
</dbReference>
<gene>
    <name evidence="5" type="ORF">N7U62_09900</name>
</gene>
<dbReference type="SUPFAM" id="SSF46689">
    <property type="entry name" value="Homeodomain-like"/>
    <property type="match status" value="2"/>
</dbReference>
<name>A0ABT3CTE4_9BACT</name>
<keyword evidence="2" id="KW-0238">DNA-binding</keyword>
<comment type="caution">
    <text evidence="5">The sequence shown here is derived from an EMBL/GenBank/DDBJ whole genome shotgun (WGS) entry which is preliminary data.</text>
</comment>
<dbReference type="PROSITE" id="PS01124">
    <property type="entry name" value="HTH_ARAC_FAMILY_2"/>
    <property type="match status" value="1"/>
</dbReference>
<dbReference type="Pfam" id="PF22200">
    <property type="entry name" value="ExsA_N"/>
    <property type="match status" value="1"/>
</dbReference>
<evidence type="ECO:0000313" key="5">
    <source>
        <dbReference type="EMBL" id="MCV9386976.1"/>
    </source>
</evidence>
<reference evidence="5 6" key="1">
    <citation type="submission" date="2022-10" db="EMBL/GenBank/DDBJ databases">
        <title>Comparative genomics and taxonomic characterization of three novel marine species of genus Reichenbachiella exhibiting antioxidant and polysaccharide degradation activities.</title>
        <authorList>
            <person name="Muhammad N."/>
            <person name="Lee Y.-J."/>
            <person name="Ko J."/>
            <person name="Kim S.-G."/>
        </authorList>
    </citation>
    <scope>NUCLEOTIDE SEQUENCE [LARGE SCALE GENOMIC DNA]</scope>
    <source>
        <strain evidence="5 6">ABR2-5</strain>
    </source>
</reference>
<keyword evidence="3" id="KW-0804">Transcription</keyword>
<dbReference type="InterPro" id="IPR018062">
    <property type="entry name" value="HTH_AraC-typ_CS"/>
</dbReference>